<keyword evidence="1 5" id="KW-0547">Nucleotide-binding</keyword>
<feature type="binding site" evidence="5">
    <location>
        <begin position="219"/>
        <end position="226"/>
    </location>
    <ligand>
        <name>ATP</name>
        <dbReference type="ChEBI" id="CHEBI:30616"/>
    </ligand>
</feature>
<dbReference type="GO" id="GO:0000725">
    <property type="term" value="P:recombinational repair"/>
    <property type="evidence" value="ECO:0007669"/>
    <property type="project" value="TreeGrafter"/>
</dbReference>
<keyword evidence="3 5" id="KW-0347">Helicase</keyword>
<protein>
    <submittedName>
        <fullName evidence="9">DNA helicase</fullName>
    </submittedName>
</protein>
<evidence type="ECO:0000256" key="3">
    <source>
        <dbReference type="ARBA" id="ARBA00022806"/>
    </source>
</evidence>
<reference evidence="9 10" key="1">
    <citation type="journal article" date="2014" name="Int. J. Syst. Evol. Microbiol.">
        <title>Complete genome sequence of Corynebacterium casei LMG S-19264T (=DSM 44701T), isolated from a smear-ripened cheese.</title>
        <authorList>
            <consortium name="US DOE Joint Genome Institute (JGI-PGF)"/>
            <person name="Walter F."/>
            <person name="Albersmeier A."/>
            <person name="Kalinowski J."/>
            <person name="Ruckert C."/>
        </authorList>
    </citation>
    <scope>NUCLEOTIDE SEQUENCE [LARGE SCALE GENOMIC DNA]</scope>
    <source>
        <strain evidence="9 10">KCTC 19473</strain>
    </source>
</reference>
<dbReference type="GO" id="GO:0043138">
    <property type="term" value="F:3'-5' DNA helicase activity"/>
    <property type="evidence" value="ECO:0007669"/>
    <property type="project" value="TreeGrafter"/>
</dbReference>
<evidence type="ECO:0000259" key="8">
    <source>
        <dbReference type="PROSITE" id="PS51198"/>
    </source>
</evidence>
<comment type="caution">
    <text evidence="9">The sequence shown here is derived from an EMBL/GenBank/DDBJ whole genome shotgun (WGS) entry which is preliminary data.</text>
</comment>
<keyword evidence="6" id="KW-0175">Coiled coil</keyword>
<feature type="coiled-coil region" evidence="6">
    <location>
        <begin position="21"/>
        <end position="52"/>
    </location>
</feature>
<dbReference type="RefSeq" id="WP_193517536.1">
    <property type="nucleotide sequence ID" value="NZ_BMXL01000004.1"/>
</dbReference>
<feature type="domain" description="UvrD-like helicase ATP-binding" evidence="8">
    <location>
        <begin position="198"/>
        <end position="611"/>
    </location>
</feature>
<dbReference type="PANTHER" id="PTHR11070:SF45">
    <property type="entry name" value="DNA 3'-5' HELICASE"/>
    <property type="match status" value="1"/>
</dbReference>
<evidence type="ECO:0000256" key="7">
    <source>
        <dbReference type="SAM" id="MobiDB-lite"/>
    </source>
</evidence>
<proteinExistence type="predicted"/>
<keyword evidence="4 5" id="KW-0067">ATP-binding</keyword>
<dbReference type="GO" id="GO:0003677">
    <property type="term" value="F:DNA binding"/>
    <property type="evidence" value="ECO:0007669"/>
    <property type="project" value="InterPro"/>
</dbReference>
<evidence type="ECO:0000256" key="5">
    <source>
        <dbReference type="PROSITE-ProRule" id="PRU00560"/>
    </source>
</evidence>
<evidence type="ECO:0000256" key="1">
    <source>
        <dbReference type="ARBA" id="ARBA00022741"/>
    </source>
</evidence>
<evidence type="ECO:0000313" key="9">
    <source>
        <dbReference type="EMBL" id="GHD20464.1"/>
    </source>
</evidence>
<accession>A0A918X9W0</accession>
<dbReference type="Gene3D" id="3.40.50.300">
    <property type="entry name" value="P-loop containing nucleotide triphosphate hydrolases"/>
    <property type="match status" value="2"/>
</dbReference>
<evidence type="ECO:0000256" key="2">
    <source>
        <dbReference type="ARBA" id="ARBA00022801"/>
    </source>
</evidence>
<dbReference type="InterPro" id="IPR027785">
    <property type="entry name" value="UvrD-like_helicase_C"/>
</dbReference>
<feature type="compositionally biased region" description="Polar residues" evidence="7">
    <location>
        <begin position="1"/>
        <end position="13"/>
    </location>
</feature>
<feature type="region of interest" description="Disordered" evidence="7">
    <location>
        <begin position="1"/>
        <end position="20"/>
    </location>
</feature>
<evidence type="ECO:0000256" key="4">
    <source>
        <dbReference type="ARBA" id="ARBA00022840"/>
    </source>
</evidence>
<dbReference type="GO" id="GO:0005524">
    <property type="term" value="F:ATP binding"/>
    <property type="evidence" value="ECO:0007669"/>
    <property type="project" value="UniProtKB-UniRule"/>
</dbReference>
<sequence length="770" mass="84021">MNHGQSETESTAGASAERTALATEQARVDRMYERLDELRENTEGRLAEAHAQDRTGYAALEERETRAFEHARRRTQLGSVEEGLCFGRIDLALPGDEEAEARYVGRIGLRDREYETILVDWRAPAARPFYAATPFDTQGVTRRRSLRVRRRRVVGLDDDVLDPERLSESDRAGLVGEAALLDSLQRGRTGRMGDIVATIQAEQDRVIRAPLSGIMVVQGGPGTGKTVAALHRAAYLLYTHRRVLERRGVLVLGPNPAFLRYIGDVLPALGESEAVMRTLGELVPGVSATGHEDHERARVKGSARMVDLVREAVRDRQRTPEQAFGTEDLHVATDAGTVTVPGSTCAHVLETARGLGLAHNVARKYVVTTLLQELARAESRLLERPLDEQDLPFLAERLWFEDPVHAALEALWPYLTAQQLLEELWSTAGTLERVGERAGLPVHERVLLARRPGAPWTVEDVPLLDEAAELLGEDNSAEQAARRRRRAEQEEEVRYARGALELTGMHEDNRIEVADFAEFHHGGGPGRTTAERAGADREWAYGHAVVDEAQELSAMGWRAVVRRVPTRSLTVVGDLAQTGGAGGAGSWTRALEHHAPGKVHVEHLRVNYRTPAPIMAVAADVLARAEPGQEPPESVRTEGDAPRAVALEDSWEEDLPGLVAEELAAIGEGRLALITADRLVEGVAEAVPGAARPGPGRDALSHEVVALTATEAKGLEFDSVLVVDPGAVLEQPRGANDLYVGLTRATRRLTVAHPGELPPVLDRLREAAGH</sequence>
<gene>
    <name evidence="9" type="ORF">GCM10007147_12810</name>
</gene>
<evidence type="ECO:0000256" key="6">
    <source>
        <dbReference type="SAM" id="Coils"/>
    </source>
</evidence>
<evidence type="ECO:0000313" key="10">
    <source>
        <dbReference type="Proteomes" id="UP000654947"/>
    </source>
</evidence>
<organism evidence="9 10">
    <name type="scientific">Nocardiopsis kunsanensis</name>
    <dbReference type="NCBI Taxonomy" id="141693"/>
    <lineage>
        <taxon>Bacteria</taxon>
        <taxon>Bacillati</taxon>
        <taxon>Actinomycetota</taxon>
        <taxon>Actinomycetes</taxon>
        <taxon>Streptosporangiales</taxon>
        <taxon>Nocardiopsidaceae</taxon>
        <taxon>Nocardiopsis</taxon>
    </lineage>
</organism>
<keyword evidence="10" id="KW-1185">Reference proteome</keyword>
<dbReference type="Proteomes" id="UP000654947">
    <property type="component" value="Unassembled WGS sequence"/>
</dbReference>
<dbReference type="AlphaFoldDB" id="A0A918X9W0"/>
<dbReference type="Pfam" id="PF13538">
    <property type="entry name" value="UvrD_C_2"/>
    <property type="match status" value="1"/>
</dbReference>
<dbReference type="EMBL" id="BMXL01000004">
    <property type="protein sequence ID" value="GHD20464.1"/>
    <property type="molecule type" value="Genomic_DNA"/>
</dbReference>
<keyword evidence="2 5" id="KW-0378">Hydrolase</keyword>
<dbReference type="SUPFAM" id="SSF52540">
    <property type="entry name" value="P-loop containing nucleoside triphosphate hydrolases"/>
    <property type="match status" value="1"/>
</dbReference>
<dbReference type="InterPro" id="IPR000212">
    <property type="entry name" value="DNA_helicase_UvrD/REP"/>
</dbReference>
<dbReference type="PANTHER" id="PTHR11070">
    <property type="entry name" value="UVRD / RECB / PCRA DNA HELICASE FAMILY MEMBER"/>
    <property type="match status" value="1"/>
</dbReference>
<dbReference type="InterPro" id="IPR014016">
    <property type="entry name" value="UvrD-like_ATP-bd"/>
</dbReference>
<dbReference type="GO" id="GO:0005829">
    <property type="term" value="C:cytosol"/>
    <property type="evidence" value="ECO:0007669"/>
    <property type="project" value="TreeGrafter"/>
</dbReference>
<dbReference type="GO" id="GO:0016787">
    <property type="term" value="F:hydrolase activity"/>
    <property type="evidence" value="ECO:0007669"/>
    <property type="project" value="UniProtKB-UniRule"/>
</dbReference>
<name>A0A918X9W0_9ACTN</name>
<dbReference type="InterPro" id="IPR027417">
    <property type="entry name" value="P-loop_NTPase"/>
</dbReference>
<dbReference type="PROSITE" id="PS51198">
    <property type="entry name" value="UVRD_HELICASE_ATP_BIND"/>
    <property type="match status" value="1"/>
</dbReference>